<evidence type="ECO:0000313" key="1">
    <source>
        <dbReference type="EMBL" id="SFQ32778.1"/>
    </source>
</evidence>
<dbReference type="STRING" id="1079859.SAMN04515674_11549"/>
<dbReference type="SUPFAM" id="SSF82185">
    <property type="entry name" value="Histone H3 K4-specific methyltransferase SET7/9 N-terminal domain"/>
    <property type="match status" value="1"/>
</dbReference>
<proteinExistence type="predicted"/>
<organism evidence="1 2">
    <name type="scientific">Pseudarcicella hirudinis</name>
    <dbReference type="NCBI Taxonomy" id="1079859"/>
    <lineage>
        <taxon>Bacteria</taxon>
        <taxon>Pseudomonadati</taxon>
        <taxon>Bacteroidota</taxon>
        <taxon>Cytophagia</taxon>
        <taxon>Cytophagales</taxon>
        <taxon>Flectobacillaceae</taxon>
        <taxon>Pseudarcicella</taxon>
    </lineage>
</organism>
<name>A0A1I5XLG6_9BACT</name>
<sequence length="328" mass="38091">MRSLSFFLITACILIGQSNVKAQSDEFKTKEKPKTDTSAKSKGFLGGLIQSDILDNLKKNKDEAIRIKKGVADLYSDITSTDLGLKIKQKKSKAKTRKVPKDEYEGIKMERRIGSYGNGNRATVEEINVLKYTDDEKRVSPYAKEIWWYDYKLARIVNTPVKDKNYAQICHGPYRKYINDELVEEGFFYAGAKDGRWETYNQEYILLNKQKYKRGQPADARISYYDKEETKIKEVIPVNFGKITGDYRAFYEEGQLQEEGRFDDSVKVGKWREYHQFGVGGRLKKEVQYGKDKFDKSEPFVLQERDTKGKITYEAPKAKKKEEVEDEN</sequence>
<evidence type="ECO:0008006" key="3">
    <source>
        <dbReference type="Google" id="ProtNLM"/>
    </source>
</evidence>
<dbReference type="RefSeq" id="WP_092019030.1">
    <property type="nucleotide sequence ID" value="NZ_FOXH01000015.1"/>
</dbReference>
<gene>
    <name evidence="1" type="ORF">SAMN04515674_11549</name>
</gene>
<dbReference type="Proteomes" id="UP000199306">
    <property type="component" value="Unassembled WGS sequence"/>
</dbReference>
<dbReference type="OrthoDB" id="978586at2"/>
<reference evidence="1 2" key="1">
    <citation type="submission" date="2016-10" db="EMBL/GenBank/DDBJ databases">
        <authorList>
            <person name="de Groot N.N."/>
        </authorList>
    </citation>
    <scope>NUCLEOTIDE SEQUENCE [LARGE SCALE GENOMIC DNA]</scope>
    <source>
        <strain evidence="2">E92,LMG 26720,CCM 7988</strain>
    </source>
</reference>
<accession>A0A1I5XLG6</accession>
<dbReference type="EMBL" id="FOXH01000015">
    <property type="protein sequence ID" value="SFQ32778.1"/>
    <property type="molecule type" value="Genomic_DNA"/>
</dbReference>
<dbReference type="Gene3D" id="3.90.930.1">
    <property type="match status" value="1"/>
</dbReference>
<keyword evidence="2" id="KW-1185">Reference proteome</keyword>
<dbReference type="AlphaFoldDB" id="A0A1I5XLG6"/>
<evidence type="ECO:0000313" key="2">
    <source>
        <dbReference type="Proteomes" id="UP000199306"/>
    </source>
</evidence>
<protein>
    <recommendedName>
        <fullName evidence="3">Antitoxin component YwqK of the YwqJK toxin-antitoxin module</fullName>
    </recommendedName>
</protein>